<dbReference type="Pfam" id="PF02595">
    <property type="entry name" value="Gly_kinase"/>
    <property type="match status" value="1"/>
</dbReference>
<dbReference type="Gene3D" id="3.90.1510.10">
    <property type="entry name" value="Glycerate kinase, domain 2"/>
    <property type="match status" value="1"/>
</dbReference>
<dbReference type="KEGG" id="cstr:CBE89_05380"/>
<dbReference type="InterPro" id="IPR018197">
    <property type="entry name" value="Glycerate_kinase_RE-like"/>
</dbReference>
<dbReference type="GO" id="GO:0008887">
    <property type="term" value="F:glycerate kinase activity"/>
    <property type="evidence" value="ECO:0007669"/>
    <property type="project" value="UniProtKB-UniRule"/>
</dbReference>
<dbReference type="InterPro" id="IPR036129">
    <property type="entry name" value="Glycerate_kinase_sf"/>
</dbReference>
<accession>A0A2Z2IY64</accession>
<dbReference type="SUPFAM" id="SSF110738">
    <property type="entry name" value="Glycerate kinase I"/>
    <property type="match status" value="1"/>
</dbReference>
<dbReference type="PANTHER" id="PTHR21599:SF0">
    <property type="entry name" value="GLYCERATE KINASE"/>
    <property type="match status" value="1"/>
</dbReference>
<evidence type="ECO:0000256" key="3">
    <source>
        <dbReference type="ARBA" id="ARBA00022777"/>
    </source>
</evidence>
<dbReference type="PANTHER" id="PTHR21599">
    <property type="entry name" value="GLYCERATE KINASE"/>
    <property type="match status" value="1"/>
</dbReference>
<proteinExistence type="inferred from homology"/>
<gene>
    <name evidence="5" type="ORF">CBE89_05380</name>
</gene>
<dbReference type="InterPro" id="IPR004381">
    <property type="entry name" value="Glycerate_kinase"/>
</dbReference>
<evidence type="ECO:0000256" key="4">
    <source>
        <dbReference type="PIRNR" id="PIRNR006078"/>
    </source>
</evidence>
<dbReference type="Gene3D" id="3.40.50.10350">
    <property type="entry name" value="Glycerate kinase, domain 1"/>
    <property type="match status" value="1"/>
</dbReference>
<dbReference type="GO" id="GO:0031388">
    <property type="term" value="P:organic acid phosphorylation"/>
    <property type="evidence" value="ECO:0007669"/>
    <property type="project" value="UniProtKB-UniRule"/>
</dbReference>
<evidence type="ECO:0000313" key="6">
    <source>
        <dbReference type="Proteomes" id="UP000250197"/>
    </source>
</evidence>
<dbReference type="AlphaFoldDB" id="A0A2Z2IY64"/>
<dbReference type="NCBIfam" id="TIGR00045">
    <property type="entry name" value="glycerate kinase"/>
    <property type="match status" value="1"/>
</dbReference>
<evidence type="ECO:0000313" key="5">
    <source>
        <dbReference type="EMBL" id="ART20993.1"/>
    </source>
</evidence>
<name>A0A2Z2IY64_CORST</name>
<protein>
    <submittedName>
        <fullName evidence="5">Glycerate kinase</fullName>
    </submittedName>
</protein>
<comment type="similarity">
    <text evidence="1 4">Belongs to the glycerate kinase type-1 family.</text>
</comment>
<keyword evidence="2 4" id="KW-0808">Transferase</keyword>
<dbReference type="InterPro" id="IPR018193">
    <property type="entry name" value="Glyc_kinase_flavodox-like_fold"/>
</dbReference>
<dbReference type="EMBL" id="CP021252">
    <property type="protein sequence ID" value="ART20993.1"/>
    <property type="molecule type" value="Genomic_DNA"/>
</dbReference>
<dbReference type="Proteomes" id="UP000250197">
    <property type="component" value="Chromosome"/>
</dbReference>
<organism evidence="5 6">
    <name type="scientific">Corynebacterium striatum</name>
    <dbReference type="NCBI Taxonomy" id="43770"/>
    <lineage>
        <taxon>Bacteria</taxon>
        <taxon>Bacillati</taxon>
        <taxon>Actinomycetota</taxon>
        <taxon>Actinomycetes</taxon>
        <taxon>Mycobacteriales</taxon>
        <taxon>Corynebacteriaceae</taxon>
        <taxon>Corynebacterium</taxon>
    </lineage>
</organism>
<reference evidence="5 6" key="1">
    <citation type="submission" date="2017-05" db="EMBL/GenBank/DDBJ databases">
        <title>Complete genome sequence of Corynebacterium striatum KC-Na-1 isolated from Neophocaena asiaeorientalis in Korea.</title>
        <authorList>
            <person name="Kim J.H."/>
            <person name="Lee K."/>
        </authorList>
    </citation>
    <scope>NUCLEOTIDE SEQUENCE [LARGE SCALE GENOMIC DNA]</scope>
    <source>
        <strain evidence="5 6">KC-Na-01</strain>
    </source>
</reference>
<evidence type="ECO:0000256" key="2">
    <source>
        <dbReference type="ARBA" id="ARBA00022679"/>
    </source>
</evidence>
<sequence>MQLGMSGNIPTPILFRMHIIVAPDSFKGTASAAQAAAAIAGGLRAALPDATITPLPMADGGEGTAEILANAAALFGTEVQTITLPTTDAVGRLTEASYYLAGEQALIDVASATGLPAVVDALNPLHSDSYGTGVLIADAESRGAKHIVLCLGGSATIDGGMGILAALGAAAHDDRGYALPKGGAPLVRLASIDTAQLNIKAGALDYTLLADTRAIPVQAATMYGPQKGAEGEHVALLAGALLRLCEVTGVDENTESFGAAGGIPIALRWLSETLWGNDEHFELLPGGAYVAEKMGLPEKISQADLIVTGEGRFDEQSLTGKVVGTLADLADETPIGIIAGSIDAPLPEGAIGMELGEEGDVVEQLREAAIQLAAKFAS</sequence>
<keyword evidence="3 4" id="KW-0418">Kinase</keyword>
<evidence type="ECO:0000256" key="1">
    <source>
        <dbReference type="ARBA" id="ARBA00006284"/>
    </source>
</evidence>
<dbReference type="PIRSF" id="PIRSF006078">
    <property type="entry name" value="GlxK"/>
    <property type="match status" value="1"/>
</dbReference>